<dbReference type="Pfam" id="PF09787">
    <property type="entry name" value="Golgin_A5"/>
    <property type="match status" value="1"/>
</dbReference>
<feature type="region of interest" description="Disordered" evidence="8">
    <location>
        <begin position="23"/>
        <end position="178"/>
    </location>
</feature>
<feature type="compositionally biased region" description="Low complexity" evidence="8">
    <location>
        <begin position="164"/>
        <end position="176"/>
    </location>
</feature>
<dbReference type="EMBL" id="BDDD01002909">
    <property type="protein sequence ID" value="GAV83493.1"/>
    <property type="molecule type" value="Genomic_DNA"/>
</dbReference>
<feature type="coiled-coil region" evidence="7">
    <location>
        <begin position="457"/>
        <end position="484"/>
    </location>
</feature>
<accession>A0A1Q3CTU2</accession>
<feature type="compositionally biased region" description="Basic and acidic residues" evidence="8">
    <location>
        <begin position="28"/>
        <end position="45"/>
    </location>
</feature>
<feature type="compositionally biased region" description="Low complexity" evidence="8">
    <location>
        <begin position="261"/>
        <end position="276"/>
    </location>
</feature>
<feature type="region of interest" description="Disordered" evidence="8">
    <location>
        <begin position="193"/>
        <end position="217"/>
    </location>
</feature>
<dbReference type="PANTHER" id="PTHR13815:SF5">
    <property type="entry name" value="GOLGIN CANDIDATE 2"/>
    <property type="match status" value="1"/>
</dbReference>
<dbReference type="GO" id="GO:0000139">
    <property type="term" value="C:Golgi membrane"/>
    <property type="evidence" value="ECO:0007669"/>
    <property type="project" value="UniProtKB-SubCell"/>
</dbReference>
<dbReference type="InParanoid" id="A0A1Q3CTU2"/>
<feature type="coiled-coil region" evidence="7">
    <location>
        <begin position="306"/>
        <end position="408"/>
    </location>
</feature>
<reference evidence="10" key="1">
    <citation type="submission" date="2016-04" db="EMBL/GenBank/DDBJ databases">
        <title>Cephalotus genome sequencing.</title>
        <authorList>
            <person name="Fukushima K."/>
            <person name="Hasebe M."/>
            <person name="Fang X."/>
        </authorList>
    </citation>
    <scope>NUCLEOTIDE SEQUENCE [LARGE SCALE GENOMIC DNA]</scope>
    <source>
        <strain evidence="10">cv. St1</strain>
    </source>
</reference>
<dbReference type="GO" id="GO:0007030">
    <property type="term" value="P:Golgi organization"/>
    <property type="evidence" value="ECO:0007669"/>
    <property type="project" value="InterPro"/>
</dbReference>
<evidence type="ECO:0000256" key="8">
    <source>
        <dbReference type="SAM" id="MobiDB-lite"/>
    </source>
</evidence>
<feature type="compositionally biased region" description="Low complexity" evidence="8">
    <location>
        <begin position="80"/>
        <end position="98"/>
    </location>
</feature>
<keyword evidence="3" id="KW-1133">Transmembrane helix</keyword>
<dbReference type="Proteomes" id="UP000187406">
    <property type="component" value="Unassembled WGS sequence"/>
</dbReference>
<dbReference type="AlphaFoldDB" id="A0A1Q3CTU2"/>
<evidence type="ECO:0000256" key="7">
    <source>
        <dbReference type="SAM" id="Coils"/>
    </source>
</evidence>
<dbReference type="InterPro" id="IPR019177">
    <property type="entry name" value="Golgin_subfamily_A_member_5"/>
</dbReference>
<comment type="subcellular location">
    <subcellularLocation>
        <location evidence="1">Golgi apparatus membrane</location>
    </subcellularLocation>
</comment>
<feature type="compositionally biased region" description="Basic and acidic residues" evidence="8">
    <location>
        <begin position="206"/>
        <end position="217"/>
    </location>
</feature>
<keyword evidence="2" id="KW-0812">Transmembrane</keyword>
<protein>
    <recommendedName>
        <fullName evidence="11">Golgin candidate 2</fullName>
    </recommendedName>
</protein>
<keyword evidence="6" id="KW-0472">Membrane</keyword>
<feature type="compositionally biased region" description="Basic and acidic residues" evidence="8">
    <location>
        <begin position="60"/>
        <end position="75"/>
    </location>
</feature>
<name>A0A1Q3CTU2_CEPFO</name>
<evidence type="ECO:0000313" key="10">
    <source>
        <dbReference type="Proteomes" id="UP000187406"/>
    </source>
</evidence>
<evidence type="ECO:0000313" key="9">
    <source>
        <dbReference type="EMBL" id="GAV83493.1"/>
    </source>
</evidence>
<feature type="region of interest" description="Disordered" evidence="8">
    <location>
        <begin position="258"/>
        <end position="290"/>
    </location>
</feature>
<dbReference type="PANTHER" id="PTHR13815">
    <property type="entry name" value="GOLGIN-84"/>
    <property type="match status" value="1"/>
</dbReference>
<evidence type="ECO:0008006" key="11">
    <source>
        <dbReference type="Google" id="ProtNLM"/>
    </source>
</evidence>
<sequence length="669" mass="74295">MANWISSKLKVAETFLQQIDQQAAESLGKSERPPRSDELKLDRPTKAYTGGGTLSVPLKDQLKKKTQYNDKEKEMNGSINNNKKNNLDTSNSKSSTKLTDSDWTELLSSSPPNPPTNSGNRRKDGRRLPKNTCNNNATKSARSSNFNFNGKPSDVGVEKEGEASSSSGTFGSHSSGNLSQGRVLDALLVKKPKDDGNEENAGLLDSKNHPPEKVDEVSDVKVGVNDVHGRLSASGRGKFGSNAVYASSVFDDLNRTSSFTSDGSADSDSGSGSSSDSESEREREERRKRRERILAEKAAAKAVEVIKERENLVAKLEGEKQSIEKILEERAKQHAQEASQLQTTMIEMMEAAELEKQKHNNTRMEAIARLSKLETANADLARSLASKQKNLEAKIDRVAELRQQIELKEVVHGELRRRISSTHQSGISSTHQSGTHLNQLAAGKKVEYEREILAVEYSFITNKIERLQDKAKKLVTNIEMTRKEIEDPTEVEIELKQRLGQLTDHLIQKQAQVEALSSEKATILFRIEALSRLLDENKSSMNEFSSTTSRDLETGMLEFTNSKLRSLIEERIHSGRKHLGSLLQLLDFVFLAGAVFLRRNSAAKLWSLVYLVCLHLWVIYILMSHSQPSEEVRSGAVISLETINNTAGIMAGDVFRASISHCDGYGEVW</sequence>
<keyword evidence="10" id="KW-1185">Reference proteome</keyword>
<proteinExistence type="predicted"/>
<evidence type="ECO:0000256" key="6">
    <source>
        <dbReference type="ARBA" id="ARBA00023136"/>
    </source>
</evidence>
<evidence type="ECO:0000256" key="2">
    <source>
        <dbReference type="ARBA" id="ARBA00022692"/>
    </source>
</evidence>
<dbReference type="OrthoDB" id="248903at2759"/>
<dbReference type="FunCoup" id="A0A1Q3CTU2">
    <property type="interactions" value="708"/>
</dbReference>
<keyword evidence="4" id="KW-0333">Golgi apparatus</keyword>
<evidence type="ECO:0000256" key="1">
    <source>
        <dbReference type="ARBA" id="ARBA00004394"/>
    </source>
</evidence>
<organism evidence="9 10">
    <name type="scientific">Cephalotus follicularis</name>
    <name type="common">Albany pitcher plant</name>
    <dbReference type="NCBI Taxonomy" id="3775"/>
    <lineage>
        <taxon>Eukaryota</taxon>
        <taxon>Viridiplantae</taxon>
        <taxon>Streptophyta</taxon>
        <taxon>Embryophyta</taxon>
        <taxon>Tracheophyta</taxon>
        <taxon>Spermatophyta</taxon>
        <taxon>Magnoliopsida</taxon>
        <taxon>eudicotyledons</taxon>
        <taxon>Gunneridae</taxon>
        <taxon>Pentapetalae</taxon>
        <taxon>rosids</taxon>
        <taxon>fabids</taxon>
        <taxon>Oxalidales</taxon>
        <taxon>Cephalotaceae</taxon>
        <taxon>Cephalotus</taxon>
    </lineage>
</organism>
<comment type="caution">
    <text evidence="9">The sequence shown here is derived from an EMBL/GenBank/DDBJ whole genome shotgun (WGS) entry which is preliminary data.</text>
</comment>
<feature type="compositionally biased region" description="Polar residues" evidence="8">
    <location>
        <begin position="131"/>
        <end position="150"/>
    </location>
</feature>
<keyword evidence="5 7" id="KW-0175">Coiled coil</keyword>
<dbReference type="GO" id="GO:0000301">
    <property type="term" value="P:retrograde transport, vesicle recycling within Golgi"/>
    <property type="evidence" value="ECO:0007669"/>
    <property type="project" value="TreeGrafter"/>
</dbReference>
<evidence type="ECO:0000256" key="3">
    <source>
        <dbReference type="ARBA" id="ARBA00022989"/>
    </source>
</evidence>
<evidence type="ECO:0000256" key="4">
    <source>
        <dbReference type="ARBA" id="ARBA00023034"/>
    </source>
</evidence>
<dbReference type="GO" id="GO:0031985">
    <property type="term" value="C:Golgi cisterna"/>
    <property type="evidence" value="ECO:0007669"/>
    <property type="project" value="TreeGrafter"/>
</dbReference>
<gene>
    <name evidence="9" type="ORF">CFOL_v3_26940</name>
</gene>
<evidence type="ECO:0000256" key="5">
    <source>
        <dbReference type="ARBA" id="ARBA00023054"/>
    </source>
</evidence>
<dbReference type="STRING" id="3775.A0A1Q3CTU2"/>